<gene>
    <name evidence="3" type="ordered locus">SJA_C1-26100</name>
</gene>
<dbReference type="HOGENOM" id="CLU_1776252_0_0_5"/>
<keyword evidence="4" id="KW-1185">Reference proteome</keyword>
<dbReference type="Proteomes" id="UP000007753">
    <property type="component" value="Chromosome 1"/>
</dbReference>
<evidence type="ECO:0000256" key="1">
    <source>
        <dbReference type="SAM" id="MobiDB-lite"/>
    </source>
</evidence>
<evidence type="ECO:0000259" key="2">
    <source>
        <dbReference type="Pfam" id="PF18932"/>
    </source>
</evidence>
<protein>
    <submittedName>
        <fullName evidence="3">TPR repeat protein</fullName>
    </submittedName>
</protein>
<feature type="region of interest" description="Disordered" evidence="1">
    <location>
        <begin position="1"/>
        <end position="37"/>
    </location>
</feature>
<reference evidence="3 4" key="1">
    <citation type="journal article" date="2010" name="J. Bacteriol.">
        <title>Complete genome sequence of the representative gamma-hexachlorocyclohexane-degrading bacterium Sphingobium japonicum UT26.</title>
        <authorList>
            <person name="Nagata Y."/>
            <person name="Ohtsubo Y."/>
            <person name="Endo R."/>
            <person name="Ichikawa N."/>
            <person name="Ankai A."/>
            <person name="Oguchi A."/>
            <person name="Fukui S."/>
            <person name="Fujita N."/>
            <person name="Tsuda M."/>
        </authorList>
    </citation>
    <scope>NUCLEOTIDE SEQUENCE [LARGE SCALE GENOMIC DNA]</scope>
    <source>
        <strain evidence="4">DSM 16413 / CCM 7287 / MTCC 6362 / UT26 / NBRC 101211 / UT26S</strain>
    </source>
</reference>
<feature type="region of interest" description="Disordered" evidence="1">
    <location>
        <begin position="126"/>
        <end position="146"/>
    </location>
</feature>
<accession>D4Z4B2</accession>
<dbReference type="Pfam" id="PF18932">
    <property type="entry name" value="DUF5681"/>
    <property type="match status" value="1"/>
</dbReference>
<evidence type="ECO:0000313" key="4">
    <source>
        <dbReference type="Proteomes" id="UP000007753"/>
    </source>
</evidence>
<organism evidence="3 4">
    <name type="scientific">Sphingobium indicum (strain DSM 16413 / CCM 7287 / MTCC 6362 / UT26 / NBRC 101211 / UT26S)</name>
    <name type="common">Sphingobium japonicum</name>
    <dbReference type="NCBI Taxonomy" id="452662"/>
    <lineage>
        <taxon>Bacteria</taxon>
        <taxon>Pseudomonadati</taxon>
        <taxon>Pseudomonadota</taxon>
        <taxon>Alphaproteobacteria</taxon>
        <taxon>Sphingomonadales</taxon>
        <taxon>Sphingomonadaceae</taxon>
        <taxon>Sphingobium</taxon>
    </lineage>
</organism>
<sequence length="146" mass="16300">MADDYEVGYGKPPAATRFKPGQSGNPNGRKPKPKAETKLKPVLKNVLEEPVKIGGRNYTPMEVIARTLMNKAMKGDMRAIKTVMELEQKLGLDKPEGRSGVLKITRVPPELRELWAKMQQAKFRGEDPEGLAALDANLPEEERGRY</sequence>
<dbReference type="AlphaFoldDB" id="D4Z4B2"/>
<name>D4Z4B2_SPHIU</name>
<dbReference type="EMBL" id="AP010803">
    <property type="protein sequence ID" value="BAI97444.1"/>
    <property type="molecule type" value="Genomic_DNA"/>
</dbReference>
<dbReference type="InterPro" id="IPR043736">
    <property type="entry name" value="DUF5681"/>
</dbReference>
<feature type="domain" description="DUF5681" evidence="2">
    <location>
        <begin position="15"/>
        <end position="87"/>
    </location>
</feature>
<dbReference type="eggNOG" id="ENOG50332VX">
    <property type="taxonomic scope" value="Bacteria"/>
</dbReference>
<evidence type="ECO:0000313" key="3">
    <source>
        <dbReference type="EMBL" id="BAI97444.1"/>
    </source>
</evidence>
<proteinExistence type="predicted"/>
<dbReference type="STRING" id="452662.SJA_C1-26100"/>
<dbReference type="KEGG" id="sjp:SJA_C1-26100"/>
<dbReference type="GeneID" id="29275831"/>
<dbReference type="RefSeq" id="WP_013040797.1">
    <property type="nucleotide sequence ID" value="NC_014006.1"/>
</dbReference>